<comment type="caution">
    <text evidence="1">The sequence shown here is derived from an EMBL/GenBank/DDBJ whole genome shotgun (WGS) entry which is preliminary data.</text>
</comment>
<evidence type="ECO:0000313" key="2">
    <source>
        <dbReference type="Proteomes" id="UP000055045"/>
    </source>
</evidence>
<accession>A0A101MGW1</accession>
<name>A0A101MGW1_PENFR</name>
<gene>
    <name evidence="1" type="ORF">ACN42_g6788</name>
</gene>
<dbReference type="AlphaFoldDB" id="A0A101MGW1"/>
<dbReference type="EMBL" id="LLXE01000179">
    <property type="protein sequence ID" value="KUM60341.1"/>
    <property type="molecule type" value="Genomic_DNA"/>
</dbReference>
<organism evidence="1 2">
    <name type="scientific">Penicillium freii</name>
    <dbReference type="NCBI Taxonomy" id="48697"/>
    <lineage>
        <taxon>Eukaryota</taxon>
        <taxon>Fungi</taxon>
        <taxon>Dikarya</taxon>
        <taxon>Ascomycota</taxon>
        <taxon>Pezizomycotina</taxon>
        <taxon>Eurotiomycetes</taxon>
        <taxon>Eurotiomycetidae</taxon>
        <taxon>Eurotiales</taxon>
        <taxon>Aspergillaceae</taxon>
        <taxon>Penicillium</taxon>
    </lineage>
</organism>
<dbReference type="Proteomes" id="UP000055045">
    <property type="component" value="Unassembled WGS sequence"/>
</dbReference>
<protein>
    <submittedName>
        <fullName evidence="1">Uncharacterized protein</fullName>
    </submittedName>
</protein>
<evidence type="ECO:0000313" key="1">
    <source>
        <dbReference type="EMBL" id="KUM60341.1"/>
    </source>
</evidence>
<reference evidence="1 2" key="1">
    <citation type="submission" date="2015-10" db="EMBL/GenBank/DDBJ databases">
        <title>Genome sequencing of Penicillium freii.</title>
        <authorList>
            <person name="Nguyen H.D."/>
            <person name="Visagie C.M."/>
            <person name="Seifert K.A."/>
        </authorList>
    </citation>
    <scope>NUCLEOTIDE SEQUENCE [LARGE SCALE GENOMIC DNA]</scope>
    <source>
        <strain evidence="1 2">DAOM 242723</strain>
    </source>
</reference>
<proteinExistence type="predicted"/>
<sequence length="75" mass="8159">MVRRGDVGRIGVCPGPLATLCLHLGTWDKTSSMDGGICDLEMTGEYISTDMFLIMSGNRSLFTPIPCILYISCRA</sequence>
<keyword evidence="2" id="KW-1185">Reference proteome</keyword>